<dbReference type="KEGG" id="gob:Gobs_4699"/>
<reference evidence="2 3" key="1">
    <citation type="journal article" date="2010" name="Stand. Genomic Sci.">
        <title>Complete genome sequence of Geodermatophilus obscurus type strain (G-20).</title>
        <authorList>
            <person name="Ivanova N."/>
            <person name="Sikorski J."/>
            <person name="Jando M."/>
            <person name="Munk C."/>
            <person name="Lapidus A."/>
            <person name="Glavina Del Rio T."/>
            <person name="Copeland A."/>
            <person name="Tice H."/>
            <person name="Cheng J.-F."/>
            <person name="Lucas S."/>
            <person name="Chen F."/>
            <person name="Nolan M."/>
            <person name="Bruce D."/>
            <person name="Goodwin L."/>
            <person name="Pitluck S."/>
            <person name="Mavromatis K."/>
            <person name="Mikhailova N."/>
            <person name="Pati A."/>
            <person name="Chen A."/>
            <person name="Palaniappan K."/>
            <person name="Land M."/>
            <person name="Hauser L."/>
            <person name="Chang Y.-J."/>
            <person name="Jeffries C.D."/>
            <person name="Meincke L."/>
            <person name="Brettin T."/>
            <person name="Detter J.C."/>
            <person name="Detter J.C."/>
            <person name="Rohde M."/>
            <person name="Goeker M."/>
            <person name="Bristow J."/>
            <person name="Eisen J.A."/>
            <person name="Markowitz V."/>
            <person name="Hugenholtz P."/>
            <person name="Kyrpides N.C."/>
            <person name="Klenk H.-P."/>
        </authorList>
    </citation>
    <scope>NUCLEOTIDE SEQUENCE [LARGE SCALE GENOMIC DNA]</scope>
    <source>
        <strain evidence="3">ATCC 25078 / DSM 43160 / JCM 3152 / KCC A-0152 / KCTC 9177 / NBRC 13315 / NRRL B-3577 / G-20</strain>
    </source>
</reference>
<dbReference type="OrthoDB" id="5196445at2"/>
<protein>
    <submittedName>
        <fullName evidence="2">Uncharacterized protein</fullName>
    </submittedName>
</protein>
<dbReference type="STRING" id="526225.Gobs_4699"/>
<organism evidence="2 3">
    <name type="scientific">Geodermatophilus obscurus (strain ATCC 25078 / DSM 43160 / JCM 3152 / CCUG 61914 / KCC A-0152 / KCTC 9177 / NBRC 13315 / NRRL B-3577 / G-20)</name>
    <dbReference type="NCBI Taxonomy" id="526225"/>
    <lineage>
        <taxon>Bacteria</taxon>
        <taxon>Bacillati</taxon>
        <taxon>Actinomycetota</taxon>
        <taxon>Actinomycetes</taxon>
        <taxon>Geodermatophilales</taxon>
        <taxon>Geodermatophilaceae</taxon>
        <taxon>Geodermatophilus</taxon>
    </lineage>
</organism>
<dbReference type="EMBL" id="CP001867">
    <property type="protein sequence ID" value="ADB77246.1"/>
    <property type="molecule type" value="Genomic_DNA"/>
</dbReference>
<keyword evidence="3" id="KW-1185">Reference proteome</keyword>
<proteinExistence type="predicted"/>
<evidence type="ECO:0000256" key="1">
    <source>
        <dbReference type="SAM" id="MobiDB-lite"/>
    </source>
</evidence>
<dbReference type="AlphaFoldDB" id="D2S4U6"/>
<feature type="compositionally biased region" description="Polar residues" evidence="1">
    <location>
        <begin position="83"/>
        <end position="94"/>
    </location>
</feature>
<gene>
    <name evidence="2" type="ordered locus">Gobs_4699</name>
</gene>
<evidence type="ECO:0000313" key="2">
    <source>
        <dbReference type="EMBL" id="ADB77246.1"/>
    </source>
</evidence>
<dbReference type="RefSeq" id="WP_012950670.1">
    <property type="nucleotide sequence ID" value="NC_013757.1"/>
</dbReference>
<dbReference type="Proteomes" id="UP000001382">
    <property type="component" value="Chromosome"/>
</dbReference>
<reference evidence="3" key="2">
    <citation type="submission" date="2010-01" db="EMBL/GenBank/DDBJ databases">
        <title>The complete genome of Geodermatophilus obscurus DSM 43160.</title>
        <authorList>
            <consortium name="US DOE Joint Genome Institute (JGI-PGF)"/>
            <person name="Lucas S."/>
            <person name="Copeland A."/>
            <person name="Lapidus A."/>
            <person name="Glavina del Rio T."/>
            <person name="Dalin E."/>
            <person name="Tice H."/>
            <person name="Bruce D."/>
            <person name="Goodwin L."/>
            <person name="Pitluck S."/>
            <person name="Kyrpides N."/>
            <person name="Mavromatis K."/>
            <person name="Ivanova N."/>
            <person name="Munk A.C."/>
            <person name="Brettin T."/>
            <person name="Detter J.C."/>
            <person name="Han C."/>
            <person name="Larimer F."/>
            <person name="Land M."/>
            <person name="Hauser L."/>
            <person name="Markowitz V."/>
            <person name="Cheng J.-F."/>
            <person name="Hugenholtz P."/>
            <person name="Woyke T."/>
            <person name="Wu D."/>
            <person name="Jando M."/>
            <person name="Schneider S."/>
            <person name="Klenk H.-P."/>
            <person name="Eisen J.A."/>
        </authorList>
    </citation>
    <scope>NUCLEOTIDE SEQUENCE [LARGE SCALE GENOMIC DNA]</scope>
    <source>
        <strain evidence="3">ATCC 25078 / DSM 43160 / JCM 3152 / KCC A-0152 / KCTC 9177 / NBRC 13315 / NRRL B-3577 / G-20</strain>
    </source>
</reference>
<dbReference type="HOGENOM" id="CLU_1508532_0_0_11"/>
<name>D2S4U6_GEOOG</name>
<accession>D2S4U6</accession>
<sequence>MDSRPPSRHPRRLLPRAALVVVAVVALVAVPGAASARGTVVPLLDCVVADDDGSWTAVFGYQNTASSPVRIPRGPRNKVTPATVGSPQPTTFQPGTHRGAFTVTVPRGAGPMWHLDGTNLAARLGTAKACPSSTQMPAEGNGTGAAIALVAAGLVGTVAVQRARRRGGATQASSHPQG</sequence>
<evidence type="ECO:0000313" key="3">
    <source>
        <dbReference type="Proteomes" id="UP000001382"/>
    </source>
</evidence>
<feature type="region of interest" description="Disordered" evidence="1">
    <location>
        <begin position="70"/>
        <end position="98"/>
    </location>
</feature>